<dbReference type="InterPro" id="IPR051822">
    <property type="entry name" value="Glycosyl_Hydrolase_84"/>
</dbReference>
<dbReference type="GO" id="GO:0016747">
    <property type="term" value="F:acyltransferase activity, transferring groups other than amino-acyl groups"/>
    <property type="evidence" value="ECO:0007669"/>
    <property type="project" value="InterPro"/>
</dbReference>
<dbReference type="GO" id="GO:0009100">
    <property type="term" value="P:glycoprotein metabolic process"/>
    <property type="evidence" value="ECO:0007669"/>
    <property type="project" value="TreeGrafter"/>
</dbReference>
<dbReference type="OrthoDB" id="9975416at2759"/>
<dbReference type="Proteomes" id="UP000807469">
    <property type="component" value="Unassembled WGS sequence"/>
</dbReference>
<comment type="caution">
    <text evidence="2">The sequence shown here is derived from an EMBL/GenBank/DDBJ whole genome shotgun (WGS) entry which is preliminary data.</text>
</comment>
<evidence type="ECO:0000313" key="2">
    <source>
        <dbReference type="EMBL" id="KAF9476489.1"/>
    </source>
</evidence>
<dbReference type="InterPro" id="IPR000182">
    <property type="entry name" value="GNAT_dom"/>
</dbReference>
<gene>
    <name evidence="2" type="ORF">BDN70DRAFT_882312</name>
</gene>
<sequence length="213" mass="24035">MRLEIRKATAEDEQSVSRICLLTADAGTSSEALHDFGELPGLVYAVPYLKLPTTWAFVLEEGVSKEVVGYIVGSSDTRAYERYAAEHWWPPLTAKYTPEGSVKPADIQYAERLRNMHTAPDANIAFSPAHMHINILEKHQKQGWGRKMIATAVESLIGEGLQGFWLGVDPRNDSAKNFYKRIGFQRIVGADENQFGLRFDEFRKTNQILFKCV</sequence>
<dbReference type="InterPro" id="IPR016181">
    <property type="entry name" value="Acyl_CoA_acyltransferase"/>
</dbReference>
<dbReference type="Pfam" id="PF00583">
    <property type="entry name" value="Acetyltransf_1"/>
    <property type="match status" value="1"/>
</dbReference>
<feature type="domain" description="N-acetyltransferase" evidence="1">
    <location>
        <begin position="3"/>
        <end position="207"/>
    </location>
</feature>
<dbReference type="PANTHER" id="PTHR13170">
    <property type="entry name" value="O-GLCNACASE"/>
    <property type="match status" value="1"/>
</dbReference>
<name>A0A9P5YXR1_9AGAR</name>
<dbReference type="Gene3D" id="3.40.630.30">
    <property type="match status" value="1"/>
</dbReference>
<protein>
    <submittedName>
        <fullName evidence="2">Acyl-CoA N-acyltransferase</fullName>
    </submittedName>
</protein>
<dbReference type="PANTHER" id="PTHR13170:SF16">
    <property type="entry name" value="PROTEIN O-GLCNACASE"/>
    <property type="match status" value="1"/>
</dbReference>
<dbReference type="GO" id="GO:0016231">
    <property type="term" value="F:beta-N-acetylglucosaminidase activity"/>
    <property type="evidence" value="ECO:0007669"/>
    <property type="project" value="TreeGrafter"/>
</dbReference>
<organism evidence="2 3">
    <name type="scientific">Pholiota conissans</name>
    <dbReference type="NCBI Taxonomy" id="109636"/>
    <lineage>
        <taxon>Eukaryota</taxon>
        <taxon>Fungi</taxon>
        <taxon>Dikarya</taxon>
        <taxon>Basidiomycota</taxon>
        <taxon>Agaricomycotina</taxon>
        <taxon>Agaricomycetes</taxon>
        <taxon>Agaricomycetidae</taxon>
        <taxon>Agaricales</taxon>
        <taxon>Agaricineae</taxon>
        <taxon>Strophariaceae</taxon>
        <taxon>Pholiota</taxon>
    </lineage>
</organism>
<evidence type="ECO:0000313" key="3">
    <source>
        <dbReference type="Proteomes" id="UP000807469"/>
    </source>
</evidence>
<evidence type="ECO:0000259" key="1">
    <source>
        <dbReference type="PROSITE" id="PS51186"/>
    </source>
</evidence>
<keyword evidence="3" id="KW-1185">Reference proteome</keyword>
<reference evidence="2" key="1">
    <citation type="submission" date="2020-11" db="EMBL/GenBank/DDBJ databases">
        <authorList>
            <consortium name="DOE Joint Genome Institute"/>
            <person name="Ahrendt S."/>
            <person name="Riley R."/>
            <person name="Andreopoulos W."/>
            <person name="Labutti K."/>
            <person name="Pangilinan J."/>
            <person name="Ruiz-Duenas F.J."/>
            <person name="Barrasa J.M."/>
            <person name="Sanchez-Garcia M."/>
            <person name="Camarero S."/>
            <person name="Miyauchi S."/>
            <person name="Serrano A."/>
            <person name="Linde D."/>
            <person name="Babiker R."/>
            <person name="Drula E."/>
            <person name="Ayuso-Fernandez I."/>
            <person name="Pacheco R."/>
            <person name="Padilla G."/>
            <person name="Ferreira P."/>
            <person name="Barriuso J."/>
            <person name="Kellner H."/>
            <person name="Castanera R."/>
            <person name="Alfaro M."/>
            <person name="Ramirez L."/>
            <person name="Pisabarro A.G."/>
            <person name="Kuo A."/>
            <person name="Tritt A."/>
            <person name="Lipzen A."/>
            <person name="He G."/>
            <person name="Yan M."/>
            <person name="Ng V."/>
            <person name="Cullen D."/>
            <person name="Martin F."/>
            <person name="Rosso M.-N."/>
            <person name="Henrissat B."/>
            <person name="Hibbett D."/>
            <person name="Martinez A.T."/>
            <person name="Grigoriev I.V."/>
        </authorList>
    </citation>
    <scope>NUCLEOTIDE SEQUENCE</scope>
    <source>
        <strain evidence="2">CIRM-BRFM 674</strain>
    </source>
</reference>
<proteinExistence type="predicted"/>
<dbReference type="EMBL" id="MU155292">
    <property type="protein sequence ID" value="KAF9476489.1"/>
    <property type="molecule type" value="Genomic_DNA"/>
</dbReference>
<dbReference type="SUPFAM" id="SSF55729">
    <property type="entry name" value="Acyl-CoA N-acyltransferases (Nat)"/>
    <property type="match status" value="1"/>
</dbReference>
<dbReference type="AlphaFoldDB" id="A0A9P5YXR1"/>
<accession>A0A9P5YXR1</accession>
<dbReference type="PROSITE" id="PS51186">
    <property type="entry name" value="GNAT"/>
    <property type="match status" value="1"/>
</dbReference>